<organism evidence="4 5">
    <name type="scientific">Acidocella aminolytica 101 = DSM 11237</name>
    <dbReference type="NCBI Taxonomy" id="1120923"/>
    <lineage>
        <taxon>Bacteria</taxon>
        <taxon>Pseudomonadati</taxon>
        <taxon>Pseudomonadota</taxon>
        <taxon>Alphaproteobacteria</taxon>
        <taxon>Acetobacterales</taxon>
        <taxon>Acidocellaceae</taxon>
        <taxon>Acidocella</taxon>
    </lineage>
</organism>
<dbReference type="STRING" id="1120923.SAMN02746095_00483"/>
<reference evidence="4 5" key="1">
    <citation type="submission" date="2012-11" db="EMBL/GenBank/DDBJ databases">
        <title>Whole genome sequence of Acidocella aminolytica 101 = DSM 11237.</title>
        <authorList>
            <person name="Azuma Y."/>
            <person name="Higashiura N."/>
            <person name="Hirakawa H."/>
            <person name="Matsushita K."/>
        </authorList>
    </citation>
    <scope>NUCLEOTIDE SEQUENCE [LARGE SCALE GENOMIC DNA]</scope>
    <source>
        <strain evidence="5">101 / DSM 11237</strain>
    </source>
</reference>
<dbReference type="PANTHER" id="PTHR12469">
    <property type="entry name" value="PROTEIN EMI5 HOMOLOG, MITOCHONDRIAL"/>
    <property type="match status" value="1"/>
</dbReference>
<proteinExistence type="inferred from homology"/>
<name>A0A0D6PAA3_9PROT</name>
<evidence type="ECO:0000256" key="3">
    <source>
        <dbReference type="ARBA" id="ARBA00023186"/>
    </source>
</evidence>
<dbReference type="OrthoDB" id="9807264at2"/>
<protein>
    <recommendedName>
        <fullName evidence="2">FAD assembly factor SdhE</fullName>
    </recommendedName>
</protein>
<dbReference type="Pfam" id="PF03937">
    <property type="entry name" value="Sdh5"/>
    <property type="match status" value="1"/>
</dbReference>
<dbReference type="InterPro" id="IPR036714">
    <property type="entry name" value="SDH_sf"/>
</dbReference>
<evidence type="ECO:0000313" key="5">
    <source>
        <dbReference type="Proteomes" id="UP000032668"/>
    </source>
</evidence>
<evidence type="ECO:0000256" key="1">
    <source>
        <dbReference type="ARBA" id="ARBA00008571"/>
    </source>
</evidence>
<comment type="caution">
    <text evidence="4">The sequence shown here is derived from an EMBL/GenBank/DDBJ whole genome shotgun (WGS) entry which is preliminary data.</text>
</comment>
<dbReference type="InterPro" id="IPR005631">
    <property type="entry name" value="SDH"/>
</dbReference>
<dbReference type="RefSeq" id="WP_048877163.1">
    <property type="nucleotide sequence ID" value="NZ_BANC01000005.1"/>
</dbReference>
<sequence>MTEDQNASLDTRRKRLLYRANHRGTYENDLMIGGFVKARIAGMSEQELDEIEAVMEFPDAELADWLTGRKPIPAYADSPMLRRIREAALAGK</sequence>
<dbReference type="Proteomes" id="UP000032668">
    <property type="component" value="Unassembled WGS sequence"/>
</dbReference>
<comment type="similarity">
    <text evidence="1">Belongs to the SdhE FAD assembly factor family.</text>
</comment>
<keyword evidence="5" id="KW-1185">Reference proteome</keyword>
<evidence type="ECO:0000256" key="2">
    <source>
        <dbReference type="ARBA" id="ARBA00019418"/>
    </source>
</evidence>
<dbReference type="SUPFAM" id="SSF109910">
    <property type="entry name" value="YgfY-like"/>
    <property type="match status" value="1"/>
</dbReference>
<dbReference type="PANTHER" id="PTHR12469:SF2">
    <property type="entry name" value="SUCCINATE DEHYDROGENASE ASSEMBLY FACTOR 2, MITOCHONDRIAL"/>
    <property type="match status" value="1"/>
</dbReference>
<dbReference type="Gene3D" id="1.10.150.250">
    <property type="entry name" value="Flavinator of succinate dehydrogenase"/>
    <property type="match status" value="1"/>
</dbReference>
<dbReference type="AlphaFoldDB" id="A0A0D6PAA3"/>
<evidence type="ECO:0000313" key="4">
    <source>
        <dbReference type="EMBL" id="GAN78670.1"/>
    </source>
</evidence>
<dbReference type="EMBL" id="BANC01000005">
    <property type="protein sequence ID" value="GAN78670.1"/>
    <property type="molecule type" value="Genomic_DNA"/>
</dbReference>
<keyword evidence="3" id="KW-0143">Chaperone</keyword>
<accession>A0A0D6PAA3</accession>
<dbReference type="GO" id="GO:0006099">
    <property type="term" value="P:tricarboxylic acid cycle"/>
    <property type="evidence" value="ECO:0007669"/>
    <property type="project" value="TreeGrafter"/>
</dbReference>
<gene>
    <name evidence="4" type="ORF">Aam_005_069</name>
</gene>